<evidence type="ECO:0000313" key="3">
    <source>
        <dbReference type="Proteomes" id="UP001497416"/>
    </source>
</evidence>
<dbReference type="Gene3D" id="2.60.120.10">
    <property type="entry name" value="Jelly Rolls"/>
    <property type="match status" value="1"/>
</dbReference>
<gene>
    <name evidence="2" type="ORF">T190607A01A_30020</name>
</gene>
<dbReference type="RefSeq" id="WP_348712412.1">
    <property type="nucleotide sequence ID" value="NZ_CAXIXY010000005.1"/>
</dbReference>
<dbReference type="Pfam" id="PF00027">
    <property type="entry name" value="cNMP_binding"/>
    <property type="match status" value="1"/>
</dbReference>
<protein>
    <submittedName>
        <fullName evidence="2">CRP-like cAMP-binding protein</fullName>
    </submittedName>
</protein>
<comment type="caution">
    <text evidence="2">The sequence shown here is derived from an EMBL/GenBank/DDBJ whole genome shotgun (WGS) entry which is preliminary data.</text>
</comment>
<name>A0ABM9P267_9FLAO</name>
<dbReference type="InterPro" id="IPR018490">
    <property type="entry name" value="cNMP-bd_dom_sf"/>
</dbReference>
<evidence type="ECO:0000259" key="1">
    <source>
        <dbReference type="PROSITE" id="PS50042"/>
    </source>
</evidence>
<reference evidence="2 3" key="1">
    <citation type="submission" date="2024-05" db="EMBL/GenBank/DDBJ databases">
        <authorList>
            <person name="Duchaud E."/>
        </authorList>
    </citation>
    <scope>NUCLEOTIDE SEQUENCE [LARGE SCALE GENOMIC DNA]</scope>
    <source>
        <strain evidence="2">Ena-SAMPLE-TAB-13-05-2024-13:56:06:370-140302</strain>
    </source>
</reference>
<dbReference type="PROSITE" id="PS50042">
    <property type="entry name" value="CNMP_BINDING_3"/>
    <property type="match status" value="1"/>
</dbReference>
<accession>A0ABM9P267</accession>
<dbReference type="EMBL" id="CAXIXY010000005">
    <property type="protein sequence ID" value="CAL2087764.1"/>
    <property type="molecule type" value="Genomic_DNA"/>
</dbReference>
<dbReference type="InterPro" id="IPR014710">
    <property type="entry name" value="RmlC-like_jellyroll"/>
</dbReference>
<feature type="domain" description="Cyclic nucleotide-binding" evidence="1">
    <location>
        <begin position="17"/>
        <end position="112"/>
    </location>
</feature>
<dbReference type="Proteomes" id="UP001497416">
    <property type="component" value="Unassembled WGS sequence"/>
</dbReference>
<keyword evidence="3" id="KW-1185">Reference proteome</keyword>
<evidence type="ECO:0000313" key="2">
    <source>
        <dbReference type="EMBL" id="CAL2087764.1"/>
    </source>
</evidence>
<dbReference type="CDD" id="cd00038">
    <property type="entry name" value="CAP_ED"/>
    <property type="match status" value="1"/>
</dbReference>
<sequence length="186" mass="21681">MDSFFLNNAHLLLENDEIASALQEIAIPKSFKKGELLHTSNSICKHFFLLFTGVARVFYFRDGRDVTVHIAQEQESITAIDSFIQRKKSKYSIEALEDIECLAISRTDIERLSEKSHQFEHFGRLFLEKIYIDLAERVDSLLLHTSQERYEELLERKPDLFNRIPAKHLASFLGMTPETFSRIRSK</sequence>
<organism evidence="2 3">
    <name type="scientific">Tenacibaculum platacis</name>
    <dbReference type="NCBI Taxonomy" id="3137852"/>
    <lineage>
        <taxon>Bacteria</taxon>
        <taxon>Pseudomonadati</taxon>
        <taxon>Bacteroidota</taxon>
        <taxon>Flavobacteriia</taxon>
        <taxon>Flavobacteriales</taxon>
        <taxon>Flavobacteriaceae</taxon>
        <taxon>Tenacibaculum</taxon>
    </lineage>
</organism>
<dbReference type="SUPFAM" id="SSF51206">
    <property type="entry name" value="cAMP-binding domain-like"/>
    <property type="match status" value="1"/>
</dbReference>
<proteinExistence type="predicted"/>
<dbReference type="InterPro" id="IPR000595">
    <property type="entry name" value="cNMP-bd_dom"/>
</dbReference>